<dbReference type="Proteomes" id="UP000006727">
    <property type="component" value="Chromosome 26"/>
</dbReference>
<dbReference type="InParanoid" id="A0A2K1ICZ3"/>
<proteinExistence type="predicted"/>
<gene>
    <name evidence="1" type="ORF">PHYPA_030630</name>
</gene>
<reference evidence="2" key="3">
    <citation type="submission" date="2020-12" db="UniProtKB">
        <authorList>
            <consortium name="EnsemblPlants"/>
        </authorList>
    </citation>
    <scope>IDENTIFICATION</scope>
</reference>
<sequence length="55" mass="5722">MSVHVFGDRLAAILLADVVNSQKTDVVNSQKTVSNTVNGGARRLLNSVVLIGVGS</sequence>
<reference evidence="1 3" key="1">
    <citation type="journal article" date="2008" name="Science">
        <title>The Physcomitrella genome reveals evolutionary insights into the conquest of land by plants.</title>
        <authorList>
            <person name="Rensing S."/>
            <person name="Lang D."/>
            <person name="Zimmer A."/>
            <person name="Terry A."/>
            <person name="Salamov A."/>
            <person name="Shapiro H."/>
            <person name="Nishiyama T."/>
            <person name="Perroud P.-F."/>
            <person name="Lindquist E."/>
            <person name="Kamisugi Y."/>
            <person name="Tanahashi T."/>
            <person name="Sakakibara K."/>
            <person name="Fujita T."/>
            <person name="Oishi K."/>
            <person name="Shin-I T."/>
            <person name="Kuroki Y."/>
            <person name="Toyoda A."/>
            <person name="Suzuki Y."/>
            <person name="Hashimoto A."/>
            <person name="Yamaguchi K."/>
            <person name="Sugano A."/>
            <person name="Kohara Y."/>
            <person name="Fujiyama A."/>
            <person name="Anterola A."/>
            <person name="Aoki S."/>
            <person name="Ashton N."/>
            <person name="Barbazuk W.B."/>
            <person name="Barker E."/>
            <person name="Bennetzen J."/>
            <person name="Bezanilla M."/>
            <person name="Blankenship R."/>
            <person name="Cho S.H."/>
            <person name="Dutcher S."/>
            <person name="Estelle M."/>
            <person name="Fawcett J.A."/>
            <person name="Gundlach H."/>
            <person name="Hanada K."/>
            <person name="Heyl A."/>
            <person name="Hicks K.A."/>
            <person name="Hugh J."/>
            <person name="Lohr M."/>
            <person name="Mayer K."/>
            <person name="Melkozernov A."/>
            <person name="Murata T."/>
            <person name="Nelson D."/>
            <person name="Pils B."/>
            <person name="Prigge M."/>
            <person name="Reiss B."/>
            <person name="Renner T."/>
            <person name="Rombauts S."/>
            <person name="Rushton P."/>
            <person name="Sanderfoot A."/>
            <person name="Schween G."/>
            <person name="Shiu S.-H."/>
            <person name="Stueber K."/>
            <person name="Theodoulou F.L."/>
            <person name="Tu H."/>
            <person name="Van de Peer Y."/>
            <person name="Verrier P.J."/>
            <person name="Waters E."/>
            <person name="Wood A."/>
            <person name="Yang L."/>
            <person name="Cove D."/>
            <person name="Cuming A."/>
            <person name="Hasebe M."/>
            <person name="Lucas S."/>
            <person name="Mishler D.B."/>
            <person name="Reski R."/>
            <person name="Grigoriev I."/>
            <person name="Quatrano R.S."/>
            <person name="Boore J.L."/>
        </authorList>
    </citation>
    <scope>NUCLEOTIDE SEQUENCE [LARGE SCALE GENOMIC DNA]</scope>
    <source>
        <strain evidence="2 3">cv. Gransden 2004</strain>
    </source>
</reference>
<organism evidence="1">
    <name type="scientific">Physcomitrium patens</name>
    <name type="common">Spreading-leaved earth moss</name>
    <name type="synonym">Physcomitrella patens</name>
    <dbReference type="NCBI Taxonomy" id="3218"/>
    <lineage>
        <taxon>Eukaryota</taxon>
        <taxon>Viridiplantae</taxon>
        <taxon>Streptophyta</taxon>
        <taxon>Embryophyta</taxon>
        <taxon>Bryophyta</taxon>
        <taxon>Bryophytina</taxon>
        <taxon>Bryopsida</taxon>
        <taxon>Funariidae</taxon>
        <taxon>Funariales</taxon>
        <taxon>Funariaceae</taxon>
        <taxon>Physcomitrium</taxon>
    </lineage>
</organism>
<reference evidence="1 3" key="2">
    <citation type="journal article" date="2018" name="Plant J.">
        <title>The Physcomitrella patens chromosome-scale assembly reveals moss genome structure and evolution.</title>
        <authorList>
            <person name="Lang D."/>
            <person name="Ullrich K.K."/>
            <person name="Murat F."/>
            <person name="Fuchs J."/>
            <person name="Jenkins J."/>
            <person name="Haas F.B."/>
            <person name="Piednoel M."/>
            <person name="Gundlach H."/>
            <person name="Van Bel M."/>
            <person name="Meyberg R."/>
            <person name="Vives C."/>
            <person name="Morata J."/>
            <person name="Symeonidi A."/>
            <person name="Hiss M."/>
            <person name="Muchero W."/>
            <person name="Kamisugi Y."/>
            <person name="Saleh O."/>
            <person name="Blanc G."/>
            <person name="Decker E.L."/>
            <person name="van Gessel N."/>
            <person name="Grimwood J."/>
            <person name="Hayes R.D."/>
            <person name="Graham S.W."/>
            <person name="Gunter L.E."/>
            <person name="McDaniel S.F."/>
            <person name="Hoernstein S.N.W."/>
            <person name="Larsson A."/>
            <person name="Li F.W."/>
            <person name="Perroud P.F."/>
            <person name="Phillips J."/>
            <person name="Ranjan P."/>
            <person name="Rokshar D.S."/>
            <person name="Rothfels C.J."/>
            <person name="Schneider L."/>
            <person name="Shu S."/>
            <person name="Stevenson D.W."/>
            <person name="Thummler F."/>
            <person name="Tillich M."/>
            <person name="Villarreal Aguilar J.C."/>
            <person name="Widiez T."/>
            <person name="Wong G.K."/>
            <person name="Wymore A."/>
            <person name="Zhang Y."/>
            <person name="Zimmer A.D."/>
            <person name="Quatrano R.S."/>
            <person name="Mayer K.F.X."/>
            <person name="Goodstein D."/>
            <person name="Casacuberta J.M."/>
            <person name="Vandepoele K."/>
            <person name="Reski R."/>
            <person name="Cuming A.C."/>
            <person name="Tuskan G.A."/>
            <person name="Maumus F."/>
            <person name="Salse J."/>
            <person name="Schmutz J."/>
            <person name="Rensing S.A."/>
        </authorList>
    </citation>
    <scope>NUCLEOTIDE SEQUENCE [LARGE SCALE GENOMIC DNA]</scope>
    <source>
        <strain evidence="2 3">cv. Gransden 2004</strain>
    </source>
</reference>
<protein>
    <submittedName>
        <fullName evidence="1 2">Uncharacterized protein</fullName>
    </submittedName>
</protein>
<dbReference type="EMBL" id="ABEU02000026">
    <property type="protein sequence ID" value="PNR27149.1"/>
    <property type="molecule type" value="Genomic_DNA"/>
</dbReference>
<evidence type="ECO:0000313" key="1">
    <source>
        <dbReference type="EMBL" id="PNR27149.1"/>
    </source>
</evidence>
<dbReference type="Gramene" id="Pp3c26_14000V3.1">
    <property type="protein sequence ID" value="PAC:32917097.CDS.1"/>
    <property type="gene ID" value="Pp3c26_14000"/>
</dbReference>
<dbReference type="AlphaFoldDB" id="A0A2K1ICZ3"/>
<name>A0A2K1ICZ3_PHYPA</name>
<accession>A0A2K1ICZ3</accession>
<evidence type="ECO:0000313" key="2">
    <source>
        <dbReference type="EnsemblPlants" id="PAC:32917097.CDS.1"/>
    </source>
</evidence>
<evidence type="ECO:0000313" key="3">
    <source>
        <dbReference type="Proteomes" id="UP000006727"/>
    </source>
</evidence>
<keyword evidence="3" id="KW-1185">Reference proteome</keyword>
<dbReference type="EnsemblPlants" id="Pp3c26_14000V3.1">
    <property type="protein sequence ID" value="PAC:32917097.CDS.1"/>
    <property type="gene ID" value="Pp3c26_14000"/>
</dbReference>